<dbReference type="SUPFAM" id="SSF51658">
    <property type="entry name" value="Xylose isomerase-like"/>
    <property type="match status" value="1"/>
</dbReference>
<dbReference type="AlphaFoldDB" id="X1JDS4"/>
<feature type="non-terminal residue" evidence="1">
    <location>
        <position position="1"/>
    </location>
</feature>
<comment type="caution">
    <text evidence="1">The sequence shown here is derived from an EMBL/GenBank/DDBJ whole genome shotgun (WGS) entry which is preliminary data.</text>
</comment>
<proteinExistence type="predicted"/>
<gene>
    <name evidence="1" type="ORF">S06H3_00424</name>
</gene>
<accession>X1JDS4</accession>
<name>X1JDS4_9ZZZZ</name>
<evidence type="ECO:0008006" key="2">
    <source>
        <dbReference type="Google" id="ProtNLM"/>
    </source>
</evidence>
<sequence>KESDFNYVDLVKALKDYKVKGLVISESPNLEEDALLLQETYNSFM</sequence>
<evidence type="ECO:0000313" key="1">
    <source>
        <dbReference type="EMBL" id="GAH92866.1"/>
    </source>
</evidence>
<dbReference type="InterPro" id="IPR036237">
    <property type="entry name" value="Xyl_isomerase-like_sf"/>
</dbReference>
<protein>
    <recommendedName>
        <fullName evidence="2">Xylose isomerase-like TIM barrel domain-containing protein</fullName>
    </recommendedName>
</protein>
<reference evidence="1" key="1">
    <citation type="journal article" date="2014" name="Front. Microbiol.">
        <title>High frequency of phylogenetically diverse reductive dehalogenase-homologous genes in deep subseafloor sedimentary metagenomes.</title>
        <authorList>
            <person name="Kawai M."/>
            <person name="Futagami T."/>
            <person name="Toyoda A."/>
            <person name="Takaki Y."/>
            <person name="Nishi S."/>
            <person name="Hori S."/>
            <person name="Arai W."/>
            <person name="Tsubouchi T."/>
            <person name="Morono Y."/>
            <person name="Uchiyama I."/>
            <person name="Ito T."/>
            <person name="Fujiyama A."/>
            <person name="Inagaki F."/>
            <person name="Takami H."/>
        </authorList>
    </citation>
    <scope>NUCLEOTIDE SEQUENCE</scope>
    <source>
        <strain evidence="1">Expedition CK06-06</strain>
    </source>
</reference>
<organism evidence="1">
    <name type="scientific">marine sediment metagenome</name>
    <dbReference type="NCBI Taxonomy" id="412755"/>
    <lineage>
        <taxon>unclassified sequences</taxon>
        <taxon>metagenomes</taxon>
        <taxon>ecological metagenomes</taxon>
    </lineage>
</organism>
<dbReference type="EMBL" id="BARV01000073">
    <property type="protein sequence ID" value="GAH92866.1"/>
    <property type="molecule type" value="Genomic_DNA"/>
</dbReference>